<dbReference type="PANTHER" id="PTHR47997:SF87">
    <property type="entry name" value="TRANSCRIPTION FACTOR MYB26"/>
    <property type="match status" value="1"/>
</dbReference>
<dbReference type="OrthoDB" id="2143914at2759"/>
<dbReference type="FunFam" id="1.10.10.60:FF:000140">
    <property type="entry name" value="Myb transcription factor"/>
    <property type="match status" value="1"/>
</dbReference>
<keyword evidence="4" id="KW-0238">DNA-binding</keyword>
<name>A0A5A7R6Y1_STRAF</name>
<dbReference type="GO" id="GO:0005634">
    <property type="term" value="C:nucleus"/>
    <property type="evidence" value="ECO:0007669"/>
    <property type="project" value="UniProtKB-SubCell"/>
</dbReference>
<dbReference type="SUPFAM" id="SSF46689">
    <property type="entry name" value="Homeodomain-like"/>
    <property type="match status" value="1"/>
</dbReference>
<dbReference type="InterPro" id="IPR009057">
    <property type="entry name" value="Homeodomain-like_sf"/>
</dbReference>
<organism evidence="9 10">
    <name type="scientific">Striga asiatica</name>
    <name type="common">Asiatic witchweed</name>
    <name type="synonym">Buchnera asiatica</name>
    <dbReference type="NCBI Taxonomy" id="4170"/>
    <lineage>
        <taxon>Eukaryota</taxon>
        <taxon>Viridiplantae</taxon>
        <taxon>Streptophyta</taxon>
        <taxon>Embryophyta</taxon>
        <taxon>Tracheophyta</taxon>
        <taxon>Spermatophyta</taxon>
        <taxon>Magnoliopsida</taxon>
        <taxon>eudicotyledons</taxon>
        <taxon>Gunneridae</taxon>
        <taxon>Pentapetalae</taxon>
        <taxon>asterids</taxon>
        <taxon>lamiids</taxon>
        <taxon>Lamiales</taxon>
        <taxon>Orobanchaceae</taxon>
        <taxon>Buchnereae</taxon>
        <taxon>Striga</taxon>
    </lineage>
</organism>
<keyword evidence="10" id="KW-1185">Reference proteome</keyword>
<sequence length="310" mass="32952">MGLQRCGKSCRLRWINYLRPDLKRGNFTPQEASIIIELHRVLGNRWAQIARHLPGRTDNEVKNFWNSNIKRKLMAHQSLGPSDLRPANSSLLMSNTANFQNPQLAHNQLNPNPQITQFYAVEAAAAPPGATLNGLGRPYPTVQASYNVSLMPPPSIRVPAAVPELPPLPLSCGNGPAAADLGGGGVGFGLESFDYDLEEAEILDALAPDFAEMEKVMEGMFPDSSPPSSAAGGGDGNVGGQMMFDPVISEPLHPTHIRNIASLMESFASEAGGGISGWEPAGSFLPAQLLCSGPINGSPSLTAGDWVPLP</sequence>
<evidence type="ECO:0000313" key="10">
    <source>
        <dbReference type="Proteomes" id="UP000325081"/>
    </source>
</evidence>
<dbReference type="InterPro" id="IPR001005">
    <property type="entry name" value="SANT/Myb"/>
</dbReference>
<protein>
    <submittedName>
        <fullName evidence="9">Myb domain protein 26</fullName>
    </submittedName>
</protein>
<dbReference type="GO" id="GO:0003677">
    <property type="term" value="F:DNA binding"/>
    <property type="evidence" value="ECO:0007669"/>
    <property type="project" value="UniProtKB-KW"/>
</dbReference>
<evidence type="ECO:0000256" key="2">
    <source>
        <dbReference type="ARBA" id="ARBA00022737"/>
    </source>
</evidence>
<keyword evidence="6" id="KW-0539">Nucleus</keyword>
<evidence type="ECO:0000259" key="8">
    <source>
        <dbReference type="PROSITE" id="PS51294"/>
    </source>
</evidence>
<feature type="domain" description="HTH myb-type" evidence="8">
    <location>
        <begin position="19"/>
        <end position="73"/>
    </location>
</feature>
<evidence type="ECO:0000256" key="5">
    <source>
        <dbReference type="ARBA" id="ARBA00023163"/>
    </source>
</evidence>
<dbReference type="Gene3D" id="1.10.10.60">
    <property type="entry name" value="Homeodomain-like"/>
    <property type="match status" value="2"/>
</dbReference>
<dbReference type="Proteomes" id="UP000325081">
    <property type="component" value="Unassembled WGS sequence"/>
</dbReference>
<keyword evidence="5" id="KW-0804">Transcription</keyword>
<dbReference type="CDD" id="cd00167">
    <property type="entry name" value="SANT"/>
    <property type="match status" value="1"/>
</dbReference>
<keyword evidence="2" id="KW-0677">Repeat</keyword>
<dbReference type="PROSITE" id="PS51294">
    <property type="entry name" value="HTH_MYB"/>
    <property type="match status" value="1"/>
</dbReference>
<dbReference type="PROSITE" id="PS50090">
    <property type="entry name" value="MYB_LIKE"/>
    <property type="match status" value="1"/>
</dbReference>
<dbReference type="EMBL" id="BKCP01010626">
    <property type="protein sequence ID" value="GER53533.1"/>
    <property type="molecule type" value="Genomic_DNA"/>
</dbReference>
<comment type="subcellular location">
    <subcellularLocation>
        <location evidence="1">Nucleus</location>
    </subcellularLocation>
</comment>
<comment type="caution">
    <text evidence="9">The sequence shown here is derived from an EMBL/GenBank/DDBJ whole genome shotgun (WGS) entry which is preliminary data.</text>
</comment>
<reference evidence="10" key="1">
    <citation type="journal article" date="2019" name="Curr. Biol.">
        <title>Genome Sequence of Striga asiatica Provides Insight into the Evolution of Plant Parasitism.</title>
        <authorList>
            <person name="Yoshida S."/>
            <person name="Kim S."/>
            <person name="Wafula E.K."/>
            <person name="Tanskanen J."/>
            <person name="Kim Y.M."/>
            <person name="Honaas L."/>
            <person name="Yang Z."/>
            <person name="Spallek T."/>
            <person name="Conn C.E."/>
            <person name="Ichihashi Y."/>
            <person name="Cheong K."/>
            <person name="Cui S."/>
            <person name="Der J.P."/>
            <person name="Gundlach H."/>
            <person name="Jiao Y."/>
            <person name="Hori C."/>
            <person name="Ishida J.K."/>
            <person name="Kasahara H."/>
            <person name="Kiba T."/>
            <person name="Kim M.S."/>
            <person name="Koo N."/>
            <person name="Laohavisit A."/>
            <person name="Lee Y.H."/>
            <person name="Lumba S."/>
            <person name="McCourt P."/>
            <person name="Mortimer J.C."/>
            <person name="Mutuku J.M."/>
            <person name="Nomura T."/>
            <person name="Sasaki-Sekimoto Y."/>
            <person name="Seto Y."/>
            <person name="Wang Y."/>
            <person name="Wakatake T."/>
            <person name="Sakakibara H."/>
            <person name="Demura T."/>
            <person name="Yamaguchi S."/>
            <person name="Yoneyama K."/>
            <person name="Manabe R.I."/>
            <person name="Nelson D.C."/>
            <person name="Schulman A.H."/>
            <person name="Timko M.P."/>
            <person name="dePamphilis C.W."/>
            <person name="Choi D."/>
            <person name="Shirasu K."/>
        </authorList>
    </citation>
    <scope>NUCLEOTIDE SEQUENCE [LARGE SCALE GENOMIC DNA]</scope>
    <source>
        <strain evidence="10">cv. UVA1</strain>
    </source>
</reference>
<dbReference type="AlphaFoldDB" id="A0A5A7R6Y1"/>
<dbReference type="Pfam" id="PF00249">
    <property type="entry name" value="Myb_DNA-binding"/>
    <property type="match status" value="1"/>
</dbReference>
<evidence type="ECO:0000256" key="1">
    <source>
        <dbReference type="ARBA" id="ARBA00004123"/>
    </source>
</evidence>
<dbReference type="PANTHER" id="PTHR47997">
    <property type="entry name" value="MYB DOMAIN PROTEIN 55"/>
    <property type="match status" value="1"/>
</dbReference>
<feature type="domain" description="Myb-like" evidence="7">
    <location>
        <begin position="19"/>
        <end position="69"/>
    </location>
</feature>
<evidence type="ECO:0000256" key="3">
    <source>
        <dbReference type="ARBA" id="ARBA00023015"/>
    </source>
</evidence>
<accession>A0A5A7R6Y1</accession>
<dbReference type="InterPro" id="IPR051953">
    <property type="entry name" value="Plant_SW-associated_TFs"/>
</dbReference>
<evidence type="ECO:0000313" key="9">
    <source>
        <dbReference type="EMBL" id="GER53533.1"/>
    </source>
</evidence>
<keyword evidence="3" id="KW-0805">Transcription regulation</keyword>
<proteinExistence type="predicted"/>
<dbReference type="InterPro" id="IPR017930">
    <property type="entry name" value="Myb_dom"/>
</dbReference>
<evidence type="ECO:0000256" key="6">
    <source>
        <dbReference type="ARBA" id="ARBA00023242"/>
    </source>
</evidence>
<gene>
    <name evidence="9" type="ORF">STAS_31069</name>
</gene>
<dbReference type="SMART" id="SM00717">
    <property type="entry name" value="SANT"/>
    <property type="match status" value="1"/>
</dbReference>
<evidence type="ECO:0000259" key="7">
    <source>
        <dbReference type="PROSITE" id="PS50090"/>
    </source>
</evidence>
<evidence type="ECO:0000256" key="4">
    <source>
        <dbReference type="ARBA" id="ARBA00023125"/>
    </source>
</evidence>